<proteinExistence type="predicted"/>
<protein>
    <recommendedName>
        <fullName evidence="1">HAT C-terminal dimerisation domain-containing protein</fullName>
    </recommendedName>
</protein>
<organism evidence="2 3">
    <name type="scientific">Mytilus galloprovincialis</name>
    <name type="common">Mediterranean mussel</name>
    <dbReference type="NCBI Taxonomy" id="29158"/>
    <lineage>
        <taxon>Eukaryota</taxon>
        <taxon>Metazoa</taxon>
        <taxon>Spiralia</taxon>
        <taxon>Lophotrochozoa</taxon>
        <taxon>Mollusca</taxon>
        <taxon>Bivalvia</taxon>
        <taxon>Autobranchia</taxon>
        <taxon>Pteriomorphia</taxon>
        <taxon>Mytilida</taxon>
        <taxon>Mytiloidea</taxon>
        <taxon>Mytilidae</taxon>
        <taxon>Mytilinae</taxon>
        <taxon>Mytilus</taxon>
    </lineage>
</organism>
<keyword evidence="3" id="KW-1185">Reference proteome</keyword>
<feature type="domain" description="HAT C-terminal dimerisation" evidence="1">
    <location>
        <begin position="419"/>
        <end position="474"/>
    </location>
</feature>
<reference evidence="2" key="1">
    <citation type="submission" date="2018-11" db="EMBL/GenBank/DDBJ databases">
        <authorList>
            <person name="Alioto T."/>
            <person name="Alioto T."/>
        </authorList>
    </citation>
    <scope>NUCLEOTIDE SEQUENCE</scope>
</reference>
<dbReference type="AlphaFoldDB" id="A0A8B6C2Z8"/>
<gene>
    <name evidence="2" type="ORF">MGAL_10B004902</name>
</gene>
<dbReference type="Pfam" id="PF05699">
    <property type="entry name" value="Dimer_Tnp_hAT"/>
    <property type="match status" value="1"/>
</dbReference>
<comment type="caution">
    <text evidence="2">The sequence shown here is derived from an EMBL/GenBank/DDBJ whole genome shotgun (WGS) entry which is preliminary data.</text>
</comment>
<evidence type="ECO:0000259" key="1">
    <source>
        <dbReference type="Pfam" id="PF05699"/>
    </source>
</evidence>
<accession>A0A8B6C2Z8</accession>
<evidence type="ECO:0000313" key="2">
    <source>
        <dbReference type="EMBL" id="VDH99374.1"/>
    </source>
</evidence>
<dbReference type="PANTHER" id="PTHR46880:SF5">
    <property type="entry name" value="DUF4371 DOMAIN-CONTAINING PROTEIN"/>
    <property type="match status" value="1"/>
</dbReference>
<dbReference type="InterPro" id="IPR008906">
    <property type="entry name" value="HATC_C_dom"/>
</dbReference>
<sequence length="524" mass="61302">MKVLNKGLKYTPTPPADTDTLSVDIKEFCRKLRLKNHFGDKESKTADESIVRNKSTFTPEKGKNKDLDLYINHLSNFPLIPKPQDKVKNNLPFKQQQALYRLQKDESIIIKEADKGGALVIMDRIYYRDKIQEQLNDKQYYRELNDNMEKKTKRNINKLISKFPHCTTEKEVDYLTKFEVKTSNFYGLPKIHKSKEVETAVQQQNCAYIEINSPKDLKFRPIVAGPQCPTHRLSHFIDLILKPLCQYVPSFIRDNFDFLNHLPAEVKEDAILVFQYKDIMIYEVEEQLEGIMLDLLNMSQNPGTYMKEFLRLYKPADKKFADTVIKGPTPNIDWKDDNQLRLLVQDTIAYLDKRWPRDRLELARFGTEDLLKLLDIFPGIFNDEEEKERIKSQFSLLKAFLVNQNPNDMKEIYEVILAAKQERFRDIIKVIELMCCISPCTAECERGFSTMKSIKTPLRNRLEQDTMQHLMHINLSGPSVEDYNPDRDLNTWLTSKGTKHVKGHMISPVLSMPRKNKELEPEDK</sequence>
<dbReference type="EMBL" id="UYJE01001139">
    <property type="protein sequence ID" value="VDH99374.1"/>
    <property type="molecule type" value="Genomic_DNA"/>
</dbReference>
<evidence type="ECO:0000313" key="3">
    <source>
        <dbReference type="Proteomes" id="UP000596742"/>
    </source>
</evidence>
<dbReference type="PANTHER" id="PTHR46880">
    <property type="entry name" value="RAS-ASSOCIATING DOMAIN-CONTAINING PROTEIN"/>
    <property type="match status" value="1"/>
</dbReference>
<dbReference type="GO" id="GO:0046983">
    <property type="term" value="F:protein dimerization activity"/>
    <property type="evidence" value="ECO:0007669"/>
    <property type="project" value="InterPro"/>
</dbReference>
<name>A0A8B6C2Z8_MYTGA</name>
<dbReference type="OrthoDB" id="6248079at2759"/>
<dbReference type="Proteomes" id="UP000596742">
    <property type="component" value="Unassembled WGS sequence"/>
</dbReference>